<dbReference type="PROSITE" id="PS50112">
    <property type="entry name" value="PAS"/>
    <property type="match status" value="1"/>
</dbReference>
<name>A0A1F4UN19_UNCKA</name>
<sequence>MENTDIFEAQKRIIDTIAYGIGDAIIIVDNNRNITHFNKQAEEVVGLNIVEVLNKPLTDAFKLHDGVNQIIEDIFCPIGDIDMQGEIFNKKGIKLLTKNDEDKIVNIKTFKVKEGYKINLGCIIFLENVFEQSELERMKLDFVSMAEHVLRTPITIIKGYVSRLLDDKTTAKLDLTEINYINNALLGTSELLALIEDLLNITEIKKGSMIINKTLTNIEGIISKVVGEFRVLAGERGLSIVFIPPVSKLPMVEVDLPKLKVVIQNLIENAIKYSSEGKIEVKILQVENAFQVSVRDNGRGIPQEYIPHLFTKFYRVKKALEMDYGMGLGLFICRQIIEAHHGKIWVDSKEGEGSTFYFEVPFSKPTI</sequence>
<evidence type="ECO:0000256" key="2">
    <source>
        <dbReference type="ARBA" id="ARBA00012438"/>
    </source>
</evidence>
<dbReference type="Gene3D" id="1.10.287.130">
    <property type="match status" value="1"/>
</dbReference>
<evidence type="ECO:0000256" key="4">
    <source>
        <dbReference type="ARBA" id="ARBA00022679"/>
    </source>
</evidence>
<dbReference type="InterPro" id="IPR003661">
    <property type="entry name" value="HisK_dim/P_dom"/>
</dbReference>
<proteinExistence type="predicted"/>
<accession>A0A1F4UN19</accession>
<dbReference type="PRINTS" id="PR00344">
    <property type="entry name" value="BCTRLSENSOR"/>
</dbReference>
<keyword evidence="6" id="KW-0902">Two-component regulatory system</keyword>
<keyword evidence="5" id="KW-0418">Kinase</keyword>
<dbReference type="InterPro" id="IPR013767">
    <property type="entry name" value="PAS_fold"/>
</dbReference>
<dbReference type="EC" id="2.7.13.3" evidence="2"/>
<dbReference type="InterPro" id="IPR036890">
    <property type="entry name" value="HATPase_C_sf"/>
</dbReference>
<dbReference type="InterPro" id="IPR005467">
    <property type="entry name" value="His_kinase_dom"/>
</dbReference>
<dbReference type="InterPro" id="IPR000014">
    <property type="entry name" value="PAS"/>
</dbReference>
<keyword evidence="7" id="KW-0472">Membrane</keyword>
<reference evidence="10 11" key="1">
    <citation type="journal article" date="2016" name="Nat. Commun.">
        <title>Thousands of microbial genomes shed light on interconnected biogeochemical processes in an aquifer system.</title>
        <authorList>
            <person name="Anantharaman K."/>
            <person name="Brown C.T."/>
            <person name="Hug L.A."/>
            <person name="Sharon I."/>
            <person name="Castelle C.J."/>
            <person name="Probst A.J."/>
            <person name="Thomas B.C."/>
            <person name="Singh A."/>
            <person name="Wilkins M.J."/>
            <person name="Karaoz U."/>
            <person name="Brodie E.L."/>
            <person name="Williams K.H."/>
            <person name="Hubbard S.S."/>
            <person name="Banfield J.F."/>
        </authorList>
    </citation>
    <scope>NUCLEOTIDE SEQUENCE [LARGE SCALE GENOMIC DNA]</scope>
</reference>
<evidence type="ECO:0000259" key="9">
    <source>
        <dbReference type="PROSITE" id="PS50112"/>
    </source>
</evidence>
<dbReference type="Gene3D" id="3.30.565.10">
    <property type="entry name" value="Histidine kinase-like ATPase, C-terminal domain"/>
    <property type="match status" value="1"/>
</dbReference>
<dbReference type="InterPro" id="IPR035965">
    <property type="entry name" value="PAS-like_dom_sf"/>
</dbReference>
<comment type="caution">
    <text evidence="10">The sequence shown here is derived from an EMBL/GenBank/DDBJ whole genome shotgun (WGS) entry which is preliminary data.</text>
</comment>
<dbReference type="CDD" id="cd00130">
    <property type="entry name" value="PAS"/>
    <property type="match status" value="1"/>
</dbReference>
<feature type="domain" description="Histidine kinase" evidence="8">
    <location>
        <begin position="145"/>
        <end position="364"/>
    </location>
</feature>
<evidence type="ECO:0000256" key="1">
    <source>
        <dbReference type="ARBA" id="ARBA00000085"/>
    </source>
</evidence>
<dbReference type="Pfam" id="PF00512">
    <property type="entry name" value="HisKA"/>
    <property type="match status" value="1"/>
</dbReference>
<keyword evidence="4" id="KW-0808">Transferase</keyword>
<dbReference type="GO" id="GO:0004721">
    <property type="term" value="F:phosphoprotein phosphatase activity"/>
    <property type="evidence" value="ECO:0007669"/>
    <property type="project" value="TreeGrafter"/>
</dbReference>
<evidence type="ECO:0000313" key="10">
    <source>
        <dbReference type="EMBL" id="OGC45583.1"/>
    </source>
</evidence>
<dbReference type="GO" id="GO:0016036">
    <property type="term" value="P:cellular response to phosphate starvation"/>
    <property type="evidence" value="ECO:0007669"/>
    <property type="project" value="TreeGrafter"/>
</dbReference>
<dbReference type="PANTHER" id="PTHR45453">
    <property type="entry name" value="PHOSPHATE REGULON SENSOR PROTEIN PHOR"/>
    <property type="match status" value="1"/>
</dbReference>
<dbReference type="PANTHER" id="PTHR45453:SF1">
    <property type="entry name" value="PHOSPHATE REGULON SENSOR PROTEIN PHOR"/>
    <property type="match status" value="1"/>
</dbReference>
<dbReference type="SUPFAM" id="SSF47384">
    <property type="entry name" value="Homodimeric domain of signal transducing histidine kinase"/>
    <property type="match status" value="1"/>
</dbReference>
<dbReference type="InterPro" id="IPR036097">
    <property type="entry name" value="HisK_dim/P_sf"/>
</dbReference>
<dbReference type="SMART" id="SM00387">
    <property type="entry name" value="HATPase_c"/>
    <property type="match status" value="1"/>
</dbReference>
<organism evidence="10 11">
    <name type="scientific">candidate division WWE3 bacterium RBG_19FT_COMBO_34_6</name>
    <dbReference type="NCBI Taxonomy" id="1802612"/>
    <lineage>
        <taxon>Bacteria</taxon>
        <taxon>Katanobacteria</taxon>
    </lineage>
</organism>
<dbReference type="Pfam" id="PF02518">
    <property type="entry name" value="HATPase_c"/>
    <property type="match status" value="1"/>
</dbReference>
<evidence type="ECO:0000259" key="8">
    <source>
        <dbReference type="PROSITE" id="PS50109"/>
    </source>
</evidence>
<dbReference type="CDD" id="cd00075">
    <property type="entry name" value="HATPase"/>
    <property type="match status" value="1"/>
</dbReference>
<evidence type="ECO:0000256" key="7">
    <source>
        <dbReference type="ARBA" id="ARBA00023136"/>
    </source>
</evidence>
<dbReference type="Gene3D" id="3.30.450.20">
    <property type="entry name" value="PAS domain"/>
    <property type="match status" value="1"/>
</dbReference>
<dbReference type="GO" id="GO:0005886">
    <property type="term" value="C:plasma membrane"/>
    <property type="evidence" value="ECO:0007669"/>
    <property type="project" value="TreeGrafter"/>
</dbReference>
<dbReference type="InterPro" id="IPR003594">
    <property type="entry name" value="HATPase_dom"/>
</dbReference>
<dbReference type="InterPro" id="IPR004358">
    <property type="entry name" value="Sig_transdc_His_kin-like_C"/>
</dbReference>
<dbReference type="PROSITE" id="PS50109">
    <property type="entry name" value="HIS_KIN"/>
    <property type="match status" value="1"/>
</dbReference>
<feature type="domain" description="PAS" evidence="9">
    <location>
        <begin position="9"/>
        <end position="55"/>
    </location>
</feature>
<dbReference type="SUPFAM" id="SSF55874">
    <property type="entry name" value="ATPase domain of HSP90 chaperone/DNA topoisomerase II/histidine kinase"/>
    <property type="match status" value="1"/>
</dbReference>
<dbReference type="AlphaFoldDB" id="A0A1F4UN19"/>
<dbReference type="GO" id="GO:0000155">
    <property type="term" value="F:phosphorelay sensor kinase activity"/>
    <property type="evidence" value="ECO:0007669"/>
    <property type="project" value="InterPro"/>
</dbReference>
<dbReference type="SMART" id="SM00388">
    <property type="entry name" value="HisKA"/>
    <property type="match status" value="1"/>
</dbReference>
<dbReference type="Proteomes" id="UP000178615">
    <property type="component" value="Unassembled WGS sequence"/>
</dbReference>
<evidence type="ECO:0000313" key="11">
    <source>
        <dbReference type="Proteomes" id="UP000178615"/>
    </source>
</evidence>
<dbReference type="InterPro" id="IPR050351">
    <property type="entry name" value="BphY/WalK/GraS-like"/>
</dbReference>
<evidence type="ECO:0000256" key="3">
    <source>
        <dbReference type="ARBA" id="ARBA00022553"/>
    </source>
</evidence>
<dbReference type="FunFam" id="3.30.565.10:FF:000006">
    <property type="entry name" value="Sensor histidine kinase WalK"/>
    <property type="match status" value="1"/>
</dbReference>
<dbReference type="Pfam" id="PF00989">
    <property type="entry name" value="PAS"/>
    <property type="match status" value="1"/>
</dbReference>
<keyword evidence="3" id="KW-0597">Phosphoprotein</keyword>
<dbReference type="CDD" id="cd00082">
    <property type="entry name" value="HisKA"/>
    <property type="match status" value="1"/>
</dbReference>
<dbReference type="GO" id="GO:0006355">
    <property type="term" value="P:regulation of DNA-templated transcription"/>
    <property type="evidence" value="ECO:0007669"/>
    <property type="project" value="InterPro"/>
</dbReference>
<protein>
    <recommendedName>
        <fullName evidence="2">histidine kinase</fullName>
        <ecNumber evidence="2">2.7.13.3</ecNumber>
    </recommendedName>
</protein>
<comment type="catalytic activity">
    <reaction evidence="1">
        <text>ATP + protein L-histidine = ADP + protein N-phospho-L-histidine.</text>
        <dbReference type="EC" id="2.7.13.3"/>
    </reaction>
</comment>
<evidence type="ECO:0000256" key="5">
    <source>
        <dbReference type="ARBA" id="ARBA00022777"/>
    </source>
</evidence>
<dbReference type="SUPFAM" id="SSF55785">
    <property type="entry name" value="PYP-like sensor domain (PAS domain)"/>
    <property type="match status" value="1"/>
</dbReference>
<gene>
    <name evidence="10" type="ORF">A2V49_03745</name>
</gene>
<evidence type="ECO:0000256" key="6">
    <source>
        <dbReference type="ARBA" id="ARBA00023012"/>
    </source>
</evidence>
<dbReference type="EMBL" id="MEUV01000026">
    <property type="protein sequence ID" value="OGC45583.1"/>
    <property type="molecule type" value="Genomic_DNA"/>
</dbReference>